<evidence type="ECO:0000313" key="1">
    <source>
        <dbReference type="EMBL" id="PCI28528.1"/>
    </source>
</evidence>
<evidence type="ECO:0008006" key="3">
    <source>
        <dbReference type="Google" id="ProtNLM"/>
    </source>
</evidence>
<dbReference type="CDD" id="cd02966">
    <property type="entry name" value="TlpA_like_family"/>
    <property type="match status" value="1"/>
</dbReference>
<proteinExistence type="predicted"/>
<gene>
    <name evidence="1" type="ORF">COB67_06280</name>
</gene>
<protein>
    <recommendedName>
        <fullName evidence="3">Alkyl hydroperoxide reductase subunit C/ Thiol specific antioxidant domain-containing protein</fullName>
    </recommendedName>
</protein>
<dbReference type="Proteomes" id="UP000218113">
    <property type="component" value="Unassembled WGS sequence"/>
</dbReference>
<organism evidence="1 2">
    <name type="scientific">SAR324 cluster bacterium</name>
    <dbReference type="NCBI Taxonomy" id="2024889"/>
    <lineage>
        <taxon>Bacteria</taxon>
        <taxon>Deltaproteobacteria</taxon>
        <taxon>SAR324 cluster</taxon>
    </lineage>
</organism>
<reference evidence="2" key="1">
    <citation type="submission" date="2017-08" db="EMBL/GenBank/DDBJ databases">
        <title>A dynamic microbial community with high functional redundancy inhabits the cold, oxic subseafloor aquifer.</title>
        <authorList>
            <person name="Tully B.J."/>
            <person name="Wheat C.G."/>
            <person name="Glazer B.T."/>
            <person name="Huber J.A."/>
        </authorList>
    </citation>
    <scope>NUCLEOTIDE SEQUENCE [LARGE SCALE GENOMIC DNA]</scope>
</reference>
<evidence type="ECO:0000313" key="2">
    <source>
        <dbReference type="Proteomes" id="UP000218113"/>
    </source>
</evidence>
<dbReference type="Gene3D" id="3.40.30.10">
    <property type="entry name" value="Glutaredoxin"/>
    <property type="match status" value="1"/>
</dbReference>
<dbReference type="EMBL" id="NVSR01000032">
    <property type="protein sequence ID" value="PCI28528.1"/>
    <property type="molecule type" value="Genomic_DNA"/>
</dbReference>
<dbReference type="SUPFAM" id="SSF52833">
    <property type="entry name" value="Thioredoxin-like"/>
    <property type="match status" value="1"/>
</dbReference>
<sequence>MLEVPALTRIQKEYKSEKIQILAINLFAQYSLEYWQSYLKKFGGENLVIARDTTGQAMRIFKIRTSGSTVILNRQGQVVYRDGSATPYPILKSAVEKAL</sequence>
<name>A0A2A4T4T2_9DELT</name>
<accession>A0A2A4T4T2</accession>
<dbReference type="AlphaFoldDB" id="A0A2A4T4T2"/>
<comment type="caution">
    <text evidence="1">The sequence shown here is derived from an EMBL/GenBank/DDBJ whole genome shotgun (WGS) entry which is preliminary data.</text>
</comment>
<dbReference type="InterPro" id="IPR036249">
    <property type="entry name" value="Thioredoxin-like_sf"/>
</dbReference>